<dbReference type="SUPFAM" id="SSF52833">
    <property type="entry name" value="Thioredoxin-like"/>
    <property type="match status" value="1"/>
</dbReference>
<dbReference type="EMBL" id="BMJQ01000003">
    <property type="protein sequence ID" value="GGF08603.1"/>
    <property type="molecule type" value="Genomic_DNA"/>
</dbReference>
<accession>A0A8J2YQV7</accession>
<dbReference type="Pfam" id="PF13409">
    <property type="entry name" value="GST_N_2"/>
    <property type="match status" value="1"/>
</dbReference>
<evidence type="ECO:0000259" key="1">
    <source>
        <dbReference type="PROSITE" id="PS50404"/>
    </source>
</evidence>
<reference evidence="2" key="2">
    <citation type="submission" date="2020-09" db="EMBL/GenBank/DDBJ databases">
        <authorList>
            <person name="Sun Q."/>
            <person name="Zhou Y."/>
        </authorList>
    </citation>
    <scope>NUCLEOTIDE SEQUENCE</scope>
    <source>
        <strain evidence="2">CGMCC 1.15725</strain>
    </source>
</reference>
<comment type="caution">
    <text evidence="2">The sequence shown here is derived from an EMBL/GenBank/DDBJ whole genome shotgun (WGS) entry which is preliminary data.</text>
</comment>
<keyword evidence="3" id="KW-1185">Reference proteome</keyword>
<dbReference type="Proteomes" id="UP000646365">
    <property type="component" value="Unassembled WGS sequence"/>
</dbReference>
<organism evidence="2 3">
    <name type="scientific">Aliidongia dinghuensis</name>
    <dbReference type="NCBI Taxonomy" id="1867774"/>
    <lineage>
        <taxon>Bacteria</taxon>
        <taxon>Pseudomonadati</taxon>
        <taxon>Pseudomonadota</taxon>
        <taxon>Alphaproteobacteria</taxon>
        <taxon>Rhodospirillales</taxon>
        <taxon>Dongiaceae</taxon>
        <taxon>Aliidongia</taxon>
    </lineage>
</organism>
<dbReference type="Gene3D" id="1.20.1050.10">
    <property type="match status" value="1"/>
</dbReference>
<feature type="domain" description="GST N-terminal" evidence="1">
    <location>
        <begin position="4"/>
        <end position="84"/>
    </location>
</feature>
<dbReference type="CDD" id="cd03043">
    <property type="entry name" value="GST_N_1"/>
    <property type="match status" value="1"/>
</dbReference>
<proteinExistence type="predicted"/>
<evidence type="ECO:0000313" key="2">
    <source>
        <dbReference type="EMBL" id="GGF08603.1"/>
    </source>
</evidence>
<evidence type="ECO:0000313" key="3">
    <source>
        <dbReference type="Proteomes" id="UP000646365"/>
    </source>
</evidence>
<dbReference type="PROSITE" id="PS50404">
    <property type="entry name" value="GST_NTER"/>
    <property type="match status" value="1"/>
</dbReference>
<sequence>MADFTIYIGNKNYSSWSLRPWLALKASGLDFDEVVIPLYTPGYKAEILRYSPSGKVPVLHHGDRIIWDGLAIAEYLAELVPERLLWPAAPVARALARSVAAEMHSSFAALRAHCPMNIRSSFPNRGVTPDVQADINRITSIWRDCRKRYGEASVGPFLFGGFTIADAMFAPVVSRFRTYRIELDEVCQAYADAVWALPSYQEWQEASRHEPMIIEDAEF</sequence>
<dbReference type="SFLD" id="SFLDS00019">
    <property type="entry name" value="Glutathione_Transferase_(cytos"/>
    <property type="match status" value="1"/>
</dbReference>
<dbReference type="CDD" id="cd03194">
    <property type="entry name" value="GST_C_3"/>
    <property type="match status" value="1"/>
</dbReference>
<dbReference type="RefSeq" id="WP_189043707.1">
    <property type="nucleotide sequence ID" value="NZ_BMJQ01000003.1"/>
</dbReference>
<dbReference type="SFLD" id="SFLDG00358">
    <property type="entry name" value="Main_(cytGST)"/>
    <property type="match status" value="1"/>
</dbReference>
<dbReference type="GO" id="GO:0004364">
    <property type="term" value="F:glutathione transferase activity"/>
    <property type="evidence" value="ECO:0007669"/>
    <property type="project" value="TreeGrafter"/>
</dbReference>
<dbReference type="InterPro" id="IPR004045">
    <property type="entry name" value="Glutathione_S-Trfase_N"/>
</dbReference>
<protein>
    <submittedName>
        <fullName evidence="2">Glutathione S-transferase</fullName>
    </submittedName>
</protein>
<name>A0A8J2YQV7_9PROT</name>
<dbReference type="InterPro" id="IPR040079">
    <property type="entry name" value="Glutathione_S-Trfase"/>
</dbReference>
<dbReference type="InterPro" id="IPR036282">
    <property type="entry name" value="Glutathione-S-Trfase_C_sf"/>
</dbReference>
<dbReference type="AlphaFoldDB" id="A0A8J2YQV7"/>
<dbReference type="GO" id="GO:0006559">
    <property type="term" value="P:L-phenylalanine catabolic process"/>
    <property type="evidence" value="ECO:0007669"/>
    <property type="project" value="TreeGrafter"/>
</dbReference>
<dbReference type="GO" id="GO:0016034">
    <property type="term" value="F:maleylacetoacetate isomerase activity"/>
    <property type="evidence" value="ECO:0007669"/>
    <property type="project" value="TreeGrafter"/>
</dbReference>
<gene>
    <name evidence="2" type="ORF">GCM10011611_12550</name>
</gene>
<dbReference type="SUPFAM" id="SSF47616">
    <property type="entry name" value="GST C-terminal domain-like"/>
    <property type="match status" value="1"/>
</dbReference>
<reference evidence="2" key="1">
    <citation type="journal article" date="2014" name="Int. J. Syst. Evol. Microbiol.">
        <title>Complete genome sequence of Corynebacterium casei LMG S-19264T (=DSM 44701T), isolated from a smear-ripened cheese.</title>
        <authorList>
            <consortium name="US DOE Joint Genome Institute (JGI-PGF)"/>
            <person name="Walter F."/>
            <person name="Albersmeier A."/>
            <person name="Kalinowski J."/>
            <person name="Ruckert C."/>
        </authorList>
    </citation>
    <scope>NUCLEOTIDE SEQUENCE</scope>
    <source>
        <strain evidence="2">CGMCC 1.15725</strain>
    </source>
</reference>
<dbReference type="PANTHER" id="PTHR42673:SF4">
    <property type="entry name" value="MALEYLACETOACETATE ISOMERASE"/>
    <property type="match status" value="1"/>
</dbReference>
<dbReference type="GO" id="GO:0006749">
    <property type="term" value="P:glutathione metabolic process"/>
    <property type="evidence" value="ECO:0007669"/>
    <property type="project" value="TreeGrafter"/>
</dbReference>
<dbReference type="PANTHER" id="PTHR42673">
    <property type="entry name" value="MALEYLACETOACETATE ISOMERASE"/>
    <property type="match status" value="1"/>
</dbReference>
<dbReference type="Gene3D" id="3.40.30.10">
    <property type="entry name" value="Glutaredoxin"/>
    <property type="match status" value="1"/>
</dbReference>
<dbReference type="InterPro" id="IPR036249">
    <property type="entry name" value="Thioredoxin-like_sf"/>
</dbReference>
<dbReference type="Pfam" id="PF13410">
    <property type="entry name" value="GST_C_2"/>
    <property type="match status" value="1"/>
</dbReference>